<gene>
    <name evidence="11" type="ORF">AKAW2_11103S</name>
</gene>
<dbReference type="KEGG" id="aluc:AKAW2_11103S"/>
<protein>
    <recommendedName>
        <fullName evidence="13">Benzoate 4-monooxygenase cytochrome P450</fullName>
    </recommendedName>
</protein>
<name>A0A7R7W0C4_ASPKA</name>
<dbReference type="Gene3D" id="1.10.630.10">
    <property type="entry name" value="Cytochrome P450"/>
    <property type="match status" value="1"/>
</dbReference>
<dbReference type="PANTHER" id="PTHR24305">
    <property type="entry name" value="CYTOCHROME P450"/>
    <property type="match status" value="1"/>
</dbReference>
<dbReference type="Proteomes" id="UP000661280">
    <property type="component" value="Chromosome 1"/>
</dbReference>
<evidence type="ECO:0000256" key="5">
    <source>
        <dbReference type="ARBA" id="ARBA00023002"/>
    </source>
</evidence>
<accession>A0A7R7W0C4</accession>
<keyword evidence="4 8" id="KW-0479">Metal-binding</keyword>
<evidence type="ECO:0000256" key="8">
    <source>
        <dbReference type="PIRSR" id="PIRSR602401-1"/>
    </source>
</evidence>
<evidence type="ECO:0000313" key="11">
    <source>
        <dbReference type="EMBL" id="BCR94057.1"/>
    </source>
</evidence>
<dbReference type="InterPro" id="IPR050121">
    <property type="entry name" value="Cytochrome_P450_monoxygenase"/>
</dbReference>
<dbReference type="PANTHER" id="PTHR24305:SF29">
    <property type="entry name" value="BENZOATE-PARA-HYDROXYLASE"/>
    <property type="match status" value="1"/>
</dbReference>
<evidence type="ECO:0000256" key="1">
    <source>
        <dbReference type="ARBA" id="ARBA00001971"/>
    </source>
</evidence>
<comment type="cofactor">
    <cofactor evidence="1 8">
        <name>heme</name>
        <dbReference type="ChEBI" id="CHEBI:30413"/>
    </cofactor>
</comment>
<evidence type="ECO:0000256" key="7">
    <source>
        <dbReference type="ARBA" id="ARBA00023033"/>
    </source>
</evidence>
<reference evidence="11" key="2">
    <citation type="submission" date="2021-02" db="EMBL/GenBank/DDBJ databases">
        <title>Aspergillus luchuensis mut. kawachii IFO 4304 genome sequence.</title>
        <authorList>
            <person name="Mori K."/>
            <person name="Kadooka C."/>
            <person name="Goto M."/>
            <person name="Futagami T."/>
        </authorList>
    </citation>
    <scope>NUCLEOTIDE SEQUENCE</scope>
    <source>
        <strain evidence="11">IFO 4308</strain>
    </source>
</reference>
<evidence type="ECO:0000256" key="2">
    <source>
        <dbReference type="ARBA" id="ARBA00010617"/>
    </source>
</evidence>
<keyword evidence="5 9" id="KW-0560">Oxidoreductase</keyword>
<dbReference type="InterPro" id="IPR017972">
    <property type="entry name" value="Cyt_P450_CS"/>
</dbReference>
<keyword evidence="10" id="KW-0812">Transmembrane</keyword>
<dbReference type="RefSeq" id="XP_041537823.1">
    <property type="nucleotide sequence ID" value="XM_041681934.1"/>
</dbReference>
<dbReference type="AlphaFoldDB" id="A0A7R7W0C4"/>
<dbReference type="GO" id="GO:0016705">
    <property type="term" value="F:oxidoreductase activity, acting on paired donors, with incorporation or reduction of molecular oxygen"/>
    <property type="evidence" value="ECO:0007669"/>
    <property type="project" value="InterPro"/>
</dbReference>
<dbReference type="SUPFAM" id="SSF48264">
    <property type="entry name" value="Cytochrome P450"/>
    <property type="match status" value="1"/>
</dbReference>
<dbReference type="InterPro" id="IPR002401">
    <property type="entry name" value="Cyt_P450_E_grp-I"/>
</dbReference>
<dbReference type="GO" id="GO:0004497">
    <property type="term" value="F:monooxygenase activity"/>
    <property type="evidence" value="ECO:0007669"/>
    <property type="project" value="UniProtKB-KW"/>
</dbReference>
<dbReference type="OrthoDB" id="1470350at2759"/>
<keyword evidence="10" id="KW-0472">Membrane</keyword>
<evidence type="ECO:0008006" key="13">
    <source>
        <dbReference type="Google" id="ProtNLM"/>
    </source>
</evidence>
<keyword evidence="3 8" id="KW-0349">Heme</keyword>
<dbReference type="PRINTS" id="PR00385">
    <property type="entry name" value="P450"/>
</dbReference>
<keyword evidence="7 9" id="KW-0503">Monooxygenase</keyword>
<comment type="similarity">
    <text evidence="2 9">Belongs to the cytochrome P450 family.</text>
</comment>
<evidence type="ECO:0000256" key="3">
    <source>
        <dbReference type="ARBA" id="ARBA00022617"/>
    </source>
</evidence>
<evidence type="ECO:0000256" key="10">
    <source>
        <dbReference type="SAM" id="Phobius"/>
    </source>
</evidence>
<keyword evidence="6 8" id="KW-0408">Iron</keyword>
<dbReference type="EMBL" id="AP024425">
    <property type="protein sequence ID" value="BCR94057.1"/>
    <property type="molecule type" value="Genomic_DNA"/>
</dbReference>
<evidence type="ECO:0000313" key="12">
    <source>
        <dbReference type="Proteomes" id="UP000661280"/>
    </source>
</evidence>
<evidence type="ECO:0000256" key="4">
    <source>
        <dbReference type="ARBA" id="ARBA00022723"/>
    </source>
</evidence>
<feature type="binding site" description="axial binding residue" evidence="8">
    <location>
        <position position="493"/>
    </location>
    <ligand>
        <name>heme</name>
        <dbReference type="ChEBI" id="CHEBI:30413"/>
    </ligand>
    <ligandPart>
        <name>Fe</name>
        <dbReference type="ChEBI" id="CHEBI:18248"/>
    </ligandPart>
</feature>
<proteinExistence type="inferred from homology"/>
<keyword evidence="10" id="KW-1133">Transmembrane helix</keyword>
<evidence type="ECO:0000256" key="6">
    <source>
        <dbReference type="ARBA" id="ARBA00023004"/>
    </source>
</evidence>
<evidence type="ECO:0000256" key="9">
    <source>
        <dbReference type="RuleBase" id="RU000461"/>
    </source>
</evidence>
<dbReference type="Pfam" id="PF00067">
    <property type="entry name" value="p450"/>
    <property type="match status" value="1"/>
</dbReference>
<sequence length="550" mass="62455">MDEPVGEARGSLVCRAIRPRFKGQRSPWLSNTAYLQSVVLGQAAEASWKMLYLVLAFSVPVYLIALTCYNLFFHPLRSFPGPPLAKVSKLWSRIGNRTGRKSDRIHEAHLKYGPVVRIGPNELSFAEPAAARAIYTSSALVKEETFYRAKTVFHENHLFSTRDVQAHRQRRKLFARGYSQAAMLEFEPHISNKIDMVLKQWKARLADGAIDVYPWLHWLAFDVVYHLMFDEDPGQVTSGRSHEVMAYLQAWKPTYIYKEFLPQLDRWGVYVPGYVGDYFRKVQAWKNYSVNLIKRSRERGTKTPFLRAALNGDEDAYLGRPLTNSELAEECMGGMFAGSGTTANTFTFLLWACLRKPDVVARLKAELKEAFPDPSIVPDHRTCSALPYLQAVISETFRRYPAAIAILPRTAVKDTIIAGVPISKGVSYTYYQISHHNAYRKQTVVGAQNRTIHFDEKAFPDAQEFRPERWLEMENEALQKEALAPFSMGPRKCIGLNLAQMELNKLVAAFFLRFDGAVDSSMTEEDMRLYDTFTASPAGGRLLVRLHGSV</sequence>
<dbReference type="InterPro" id="IPR001128">
    <property type="entry name" value="Cyt_P450"/>
</dbReference>
<dbReference type="GO" id="GO:0005506">
    <property type="term" value="F:iron ion binding"/>
    <property type="evidence" value="ECO:0007669"/>
    <property type="project" value="InterPro"/>
</dbReference>
<reference evidence="11" key="1">
    <citation type="submission" date="2021-01" db="EMBL/GenBank/DDBJ databases">
        <authorList>
            <consortium name="Aspergillus luchuensis mut. kawachii IFO 4304 genome sequencing consortium"/>
            <person name="Kazuki M."/>
            <person name="Futagami T."/>
        </authorList>
    </citation>
    <scope>NUCLEOTIDE SEQUENCE</scope>
    <source>
        <strain evidence="11">IFO 4308</strain>
    </source>
</reference>
<dbReference type="PROSITE" id="PS00086">
    <property type="entry name" value="CYTOCHROME_P450"/>
    <property type="match status" value="1"/>
</dbReference>
<dbReference type="InterPro" id="IPR036396">
    <property type="entry name" value="Cyt_P450_sf"/>
</dbReference>
<dbReference type="PRINTS" id="PR00463">
    <property type="entry name" value="EP450I"/>
</dbReference>
<dbReference type="GeneID" id="64955382"/>
<feature type="transmembrane region" description="Helical" evidence="10">
    <location>
        <begin position="50"/>
        <end position="72"/>
    </location>
</feature>
<keyword evidence="12" id="KW-1185">Reference proteome</keyword>
<dbReference type="GO" id="GO:0020037">
    <property type="term" value="F:heme binding"/>
    <property type="evidence" value="ECO:0007669"/>
    <property type="project" value="InterPro"/>
</dbReference>
<organism evidence="11 12">
    <name type="scientific">Aspergillus kawachii</name>
    <name type="common">White koji mold</name>
    <name type="synonym">Aspergillus awamori var. kawachi</name>
    <dbReference type="NCBI Taxonomy" id="1069201"/>
    <lineage>
        <taxon>Eukaryota</taxon>
        <taxon>Fungi</taxon>
        <taxon>Dikarya</taxon>
        <taxon>Ascomycota</taxon>
        <taxon>Pezizomycotina</taxon>
        <taxon>Eurotiomycetes</taxon>
        <taxon>Eurotiomycetidae</taxon>
        <taxon>Eurotiales</taxon>
        <taxon>Aspergillaceae</taxon>
        <taxon>Aspergillus</taxon>
        <taxon>Aspergillus subgen. Circumdati</taxon>
    </lineage>
</organism>